<dbReference type="GO" id="GO:0006606">
    <property type="term" value="P:protein import into nucleus"/>
    <property type="evidence" value="ECO:0007669"/>
    <property type="project" value="InterPro"/>
</dbReference>
<comment type="similarity">
    <text evidence="8">Belongs to the importin beta family. Importin beta-2 subfamily.</text>
</comment>
<dbReference type="SUPFAM" id="SSF48371">
    <property type="entry name" value="ARM repeat"/>
    <property type="match status" value="1"/>
</dbReference>
<dbReference type="EMBL" id="KZ302003">
    <property type="protein sequence ID" value="PFH50470.1"/>
    <property type="molecule type" value="Genomic_DNA"/>
</dbReference>
<evidence type="ECO:0000256" key="5">
    <source>
        <dbReference type="ARBA" id="ARBA00022737"/>
    </source>
</evidence>
<dbReference type="InterPro" id="IPR011989">
    <property type="entry name" value="ARM-like"/>
</dbReference>
<evidence type="ECO:0000256" key="6">
    <source>
        <dbReference type="ARBA" id="ARBA00022927"/>
    </source>
</evidence>
<organism evidence="10 11">
    <name type="scientific">Amanita thiersii Skay4041</name>
    <dbReference type="NCBI Taxonomy" id="703135"/>
    <lineage>
        <taxon>Eukaryota</taxon>
        <taxon>Fungi</taxon>
        <taxon>Dikarya</taxon>
        <taxon>Basidiomycota</taxon>
        <taxon>Agaricomycotina</taxon>
        <taxon>Agaricomycetes</taxon>
        <taxon>Agaricomycetidae</taxon>
        <taxon>Agaricales</taxon>
        <taxon>Pluteineae</taxon>
        <taxon>Amanitaceae</taxon>
        <taxon>Amanita</taxon>
    </lineage>
</organism>
<dbReference type="Gene3D" id="1.25.10.10">
    <property type="entry name" value="Leucine-rich Repeat Variant"/>
    <property type="match status" value="2"/>
</dbReference>
<feature type="domain" description="Importin subunit beta-1/Transportin-1-like TPR repeats" evidence="9">
    <location>
        <begin position="500"/>
        <end position="707"/>
    </location>
</feature>
<dbReference type="PANTHER" id="PTHR10527">
    <property type="entry name" value="IMPORTIN BETA"/>
    <property type="match status" value="1"/>
</dbReference>
<evidence type="ECO:0000259" key="9">
    <source>
        <dbReference type="Pfam" id="PF25574"/>
    </source>
</evidence>
<evidence type="ECO:0000256" key="7">
    <source>
        <dbReference type="ARBA" id="ARBA00023242"/>
    </source>
</evidence>
<dbReference type="OrthoDB" id="951172at2759"/>
<evidence type="ECO:0000313" key="11">
    <source>
        <dbReference type="Proteomes" id="UP000242287"/>
    </source>
</evidence>
<evidence type="ECO:0000256" key="4">
    <source>
        <dbReference type="ARBA" id="ARBA00022490"/>
    </source>
</evidence>
<dbReference type="InterPro" id="IPR040122">
    <property type="entry name" value="Importin_beta"/>
</dbReference>
<evidence type="ECO:0000256" key="8">
    <source>
        <dbReference type="ARBA" id="ARBA00038423"/>
    </source>
</evidence>
<evidence type="ECO:0000313" key="10">
    <source>
        <dbReference type="EMBL" id="PFH50470.1"/>
    </source>
</evidence>
<name>A0A2A9NRZ2_9AGAR</name>
<keyword evidence="6" id="KW-0653">Protein transport</keyword>
<evidence type="ECO:0000256" key="3">
    <source>
        <dbReference type="ARBA" id="ARBA00022448"/>
    </source>
</evidence>
<keyword evidence="5" id="KW-0677">Repeat</keyword>
<protein>
    <recommendedName>
        <fullName evidence="9">Importin subunit beta-1/Transportin-1-like TPR repeats domain-containing protein</fullName>
    </recommendedName>
</protein>
<keyword evidence="4" id="KW-0963">Cytoplasm</keyword>
<keyword evidence="11" id="KW-1185">Reference proteome</keyword>
<dbReference type="GO" id="GO:0005737">
    <property type="term" value="C:cytoplasm"/>
    <property type="evidence" value="ECO:0007669"/>
    <property type="project" value="UniProtKB-SubCell"/>
</dbReference>
<proteinExistence type="inferred from homology"/>
<dbReference type="AlphaFoldDB" id="A0A2A9NRZ2"/>
<keyword evidence="3" id="KW-0813">Transport</keyword>
<sequence>MATWAPHPASLQEILQTIHESTNTATSSQRSTTKARILLSPHYKLYDFSNTPEYIAYLAYILSEAKQEEVHIRTIASYLLKNNASTILIEDANIVDYVKQAVLQAFMDPAIMIRKAASQSIVTLLGVLEPINWQECLQIVVDALDNADMQEVAFHTLVMACEDFPRKMDFEINGSRPLDYLIPKFIELSEHPSSKMRSHALSCLSFFIPINCHSLMVHIDTFITYLFKRASDDDPSVRCNVCRALVLLLAVRPEKLVSEWDNLVEYMLYSTTDKHEDIALEACEFWLALAEDDGLAPYLLPIFGKLVPMLLECMVYSEDGLLWLGGDAEDNANIPDKDSDIKPRHYGQEMYGLGRDADNDDRTILPTQCNSDDDDEEALSEWNIRKCAARTLNVIGVRYGEDLLNTLLEPLKNKLWSDDWLQRESGISALGCMKAMEPHLPGLISYLNNSLNDPNPLVRSVTCRTIGQYASWCAHSFSEEHKANYFLPTMEGLIRTVLDNNKSAQEAACDAFIELAENAGSEMTPFLEPVLRNLMSAFENYQRQNTLVLYVVVGTLSRAVGHHLQNSVYVDLLMPPLLKKWSNLKDSDEDLKALLECLTPVTIAMGPTFLPYTGPIFDQCARIIHGSLLDYRKYQQDPDVEDPDKSESFLVVALELVAGLAQGLDMTLEPFIANTQPNLLVLLTACLKHPQVSVRQSAYALVGDMAANCFPLLRPHMPEIMAELINQLNARPKVEFIGVLNNAAWSVGEAVSRYERDDPEFQKWVQPLLEKLIPILLNSRAPRNLHENAALSIGRIGLMHPSLVAPHLDTFRDAWCKVLHKFEDNEEKDSAFRGFCTLVQTNHAGILKNPLWFCKAIVCWEQPSPELDGMFRALLQGLRQANEFAWTENMASFPPEIRVPLNERYGV</sequence>
<dbReference type="InterPro" id="IPR058584">
    <property type="entry name" value="IMB1_TNPO1-like_TPR"/>
</dbReference>
<gene>
    <name evidence="10" type="ORF">AMATHDRAFT_144979</name>
</gene>
<keyword evidence="7" id="KW-0539">Nucleus</keyword>
<dbReference type="InterPro" id="IPR016024">
    <property type="entry name" value="ARM-type_fold"/>
</dbReference>
<dbReference type="Pfam" id="PF25574">
    <property type="entry name" value="TPR_IMB1"/>
    <property type="match status" value="1"/>
</dbReference>
<dbReference type="Pfam" id="PF13513">
    <property type="entry name" value="HEAT_EZ"/>
    <property type="match status" value="1"/>
</dbReference>
<evidence type="ECO:0000256" key="2">
    <source>
        <dbReference type="ARBA" id="ARBA00004496"/>
    </source>
</evidence>
<dbReference type="STRING" id="703135.A0A2A9NRZ2"/>
<reference evidence="10 11" key="1">
    <citation type="submission" date="2014-02" db="EMBL/GenBank/DDBJ databases">
        <title>Transposable element dynamics among asymbiotic and ectomycorrhizal Amanita fungi.</title>
        <authorList>
            <consortium name="DOE Joint Genome Institute"/>
            <person name="Hess J."/>
            <person name="Skrede I."/>
            <person name="Wolfe B."/>
            <person name="LaButti K."/>
            <person name="Ohm R.A."/>
            <person name="Grigoriev I.V."/>
            <person name="Pringle A."/>
        </authorList>
    </citation>
    <scope>NUCLEOTIDE SEQUENCE [LARGE SCALE GENOMIC DNA]</scope>
    <source>
        <strain evidence="10 11">SKay4041</strain>
    </source>
</reference>
<dbReference type="FunFam" id="1.25.10.10:FF:000028">
    <property type="entry name" value="Transportin-1 isoform 1"/>
    <property type="match status" value="1"/>
</dbReference>
<dbReference type="GO" id="GO:0031981">
    <property type="term" value="C:nuclear lumen"/>
    <property type="evidence" value="ECO:0007669"/>
    <property type="project" value="UniProtKB-ARBA"/>
</dbReference>
<dbReference type="Proteomes" id="UP000242287">
    <property type="component" value="Unassembled WGS sequence"/>
</dbReference>
<accession>A0A2A9NRZ2</accession>
<comment type="subcellular location">
    <subcellularLocation>
        <location evidence="2">Cytoplasm</location>
    </subcellularLocation>
    <subcellularLocation>
        <location evidence="1">Nucleus</location>
    </subcellularLocation>
</comment>
<evidence type="ECO:0000256" key="1">
    <source>
        <dbReference type="ARBA" id="ARBA00004123"/>
    </source>
</evidence>